<gene>
    <name evidence="1" type="ORF">GcM3_093019</name>
</gene>
<protein>
    <submittedName>
        <fullName evidence="1">Uncharacterized protein</fullName>
    </submittedName>
</protein>
<evidence type="ECO:0000313" key="1">
    <source>
        <dbReference type="EMBL" id="RKF73473.1"/>
    </source>
</evidence>
<organism evidence="1 2">
    <name type="scientific">Golovinomyces cichoracearum</name>
    <dbReference type="NCBI Taxonomy" id="62708"/>
    <lineage>
        <taxon>Eukaryota</taxon>
        <taxon>Fungi</taxon>
        <taxon>Dikarya</taxon>
        <taxon>Ascomycota</taxon>
        <taxon>Pezizomycotina</taxon>
        <taxon>Leotiomycetes</taxon>
        <taxon>Erysiphales</taxon>
        <taxon>Erysiphaceae</taxon>
        <taxon>Golovinomyces</taxon>
    </lineage>
</organism>
<evidence type="ECO:0000313" key="2">
    <source>
        <dbReference type="Proteomes" id="UP000283383"/>
    </source>
</evidence>
<keyword evidence="2" id="KW-1185">Reference proteome</keyword>
<dbReference type="Proteomes" id="UP000283383">
    <property type="component" value="Unassembled WGS sequence"/>
</dbReference>
<reference evidence="1 2" key="1">
    <citation type="journal article" date="2018" name="BMC Genomics">
        <title>Comparative genome analyses reveal sequence features reflecting distinct modes of host-adaptation between dicot and monocot powdery mildew.</title>
        <authorList>
            <person name="Wu Y."/>
            <person name="Ma X."/>
            <person name="Pan Z."/>
            <person name="Kale S.D."/>
            <person name="Song Y."/>
            <person name="King H."/>
            <person name="Zhang Q."/>
            <person name="Presley C."/>
            <person name="Deng X."/>
            <person name="Wei C.I."/>
            <person name="Xiao S."/>
        </authorList>
    </citation>
    <scope>NUCLEOTIDE SEQUENCE [LARGE SCALE GENOMIC DNA]</scope>
    <source>
        <strain evidence="1">UMSG3</strain>
    </source>
</reference>
<proteinExistence type="predicted"/>
<comment type="caution">
    <text evidence="1">The sequence shown here is derived from an EMBL/GenBank/DDBJ whole genome shotgun (WGS) entry which is preliminary data.</text>
</comment>
<accession>A0A420IG36</accession>
<dbReference type="AlphaFoldDB" id="A0A420IG36"/>
<name>A0A420IG36_9PEZI</name>
<sequence length="57" mass="6106">MLLKIGDDSTIFMTCVIVSDRAVTAPQTIGRSTLHEMGTPIFSYGERLGMGGGKDDD</sequence>
<dbReference type="EMBL" id="MCBQ01009400">
    <property type="protein sequence ID" value="RKF73473.1"/>
    <property type="molecule type" value="Genomic_DNA"/>
</dbReference>